<proteinExistence type="predicted"/>
<evidence type="ECO:0000313" key="3">
    <source>
        <dbReference type="Proteomes" id="UP000064967"/>
    </source>
</evidence>
<feature type="domain" description="Carrier" evidence="1">
    <location>
        <begin position="3"/>
        <end position="81"/>
    </location>
</feature>
<reference evidence="2 3" key="1">
    <citation type="submission" date="2015-08" db="EMBL/GenBank/DDBJ databases">
        <authorList>
            <person name="Babu N.S."/>
            <person name="Beckwith C.J."/>
            <person name="Beseler K.G."/>
            <person name="Brison A."/>
            <person name="Carone J.V."/>
            <person name="Caskin T.P."/>
            <person name="Diamond M."/>
            <person name="Durham M.E."/>
            <person name="Foxe J.M."/>
            <person name="Go M."/>
            <person name="Henderson B.A."/>
            <person name="Jones I.B."/>
            <person name="McGettigan J.A."/>
            <person name="Micheletti S.J."/>
            <person name="Nasrallah M.E."/>
            <person name="Ortiz D."/>
            <person name="Piller C.R."/>
            <person name="Privatt S.R."/>
            <person name="Schneider S.L."/>
            <person name="Sharp S."/>
            <person name="Smith T.C."/>
            <person name="Stanton J.D."/>
            <person name="Ullery H.E."/>
            <person name="Wilson R.J."/>
            <person name="Serrano M.G."/>
            <person name="Buck G."/>
            <person name="Lee V."/>
            <person name="Wang Y."/>
            <person name="Carvalho R."/>
            <person name="Voegtly L."/>
            <person name="Shi R."/>
            <person name="Duckworth R."/>
            <person name="Johnson A."/>
            <person name="Loviza R."/>
            <person name="Walstead R."/>
            <person name="Shah Z."/>
            <person name="Kiflezghi M."/>
            <person name="Wade K."/>
            <person name="Ball S.L."/>
            <person name="Bradley K.W."/>
            <person name="Asai D.J."/>
            <person name="Bowman C.A."/>
            <person name="Russell D.A."/>
            <person name="Pope W.H."/>
            <person name="Jacobs-Sera D."/>
            <person name="Hendrix R.W."/>
            <person name="Hatfull G.F."/>
        </authorList>
    </citation>
    <scope>NUCLEOTIDE SEQUENCE [LARGE SCALE GENOMIC DNA]</scope>
    <source>
        <strain evidence="2 3">DSM 27648</strain>
    </source>
</reference>
<accession>A0A0K1PXI4</accession>
<organism evidence="2 3">
    <name type="scientific">Labilithrix luteola</name>
    <dbReference type="NCBI Taxonomy" id="1391654"/>
    <lineage>
        <taxon>Bacteria</taxon>
        <taxon>Pseudomonadati</taxon>
        <taxon>Myxococcota</taxon>
        <taxon>Polyangia</taxon>
        <taxon>Polyangiales</taxon>
        <taxon>Labilitrichaceae</taxon>
        <taxon>Labilithrix</taxon>
    </lineage>
</organism>
<dbReference type="PATRIC" id="fig|1391654.3.peg.4839"/>
<dbReference type="Pfam" id="PF00550">
    <property type="entry name" value="PP-binding"/>
    <property type="match status" value="1"/>
</dbReference>
<dbReference type="Proteomes" id="UP000064967">
    <property type="component" value="Chromosome"/>
</dbReference>
<evidence type="ECO:0000313" key="2">
    <source>
        <dbReference type="EMBL" id="AKU98111.1"/>
    </source>
</evidence>
<dbReference type="Gene3D" id="1.10.1200.10">
    <property type="entry name" value="ACP-like"/>
    <property type="match status" value="1"/>
</dbReference>
<dbReference type="InterPro" id="IPR036736">
    <property type="entry name" value="ACP-like_sf"/>
</dbReference>
<dbReference type="EMBL" id="CP012333">
    <property type="protein sequence ID" value="AKU98111.1"/>
    <property type="molecule type" value="Genomic_DNA"/>
</dbReference>
<dbReference type="RefSeq" id="WP_146649138.1">
    <property type="nucleotide sequence ID" value="NZ_CP012333.1"/>
</dbReference>
<evidence type="ECO:0000259" key="1">
    <source>
        <dbReference type="PROSITE" id="PS50075"/>
    </source>
</evidence>
<keyword evidence="3" id="KW-1185">Reference proteome</keyword>
<sequence>MAKQIHEMVRAFIASNFYVPNAQALSDDTSLLDQGIVDSTGVLEVTAFLESQFGIKVEDTEIVPENLDTITNIVAFVKRKSAAAGANADKARAS</sequence>
<dbReference type="SUPFAM" id="SSF47336">
    <property type="entry name" value="ACP-like"/>
    <property type="match status" value="1"/>
</dbReference>
<dbReference type="AlphaFoldDB" id="A0A0K1PXI4"/>
<dbReference type="PROSITE" id="PS50075">
    <property type="entry name" value="CARRIER"/>
    <property type="match status" value="1"/>
</dbReference>
<gene>
    <name evidence="2" type="ORF">AKJ09_04775</name>
</gene>
<dbReference type="InterPro" id="IPR009081">
    <property type="entry name" value="PP-bd_ACP"/>
</dbReference>
<dbReference type="OrthoDB" id="2625323at2"/>
<name>A0A0K1PXI4_9BACT</name>
<dbReference type="KEGG" id="llu:AKJ09_04775"/>
<dbReference type="STRING" id="1391654.AKJ09_04775"/>
<protein>
    <submittedName>
        <fullName evidence="2">Acyl carrier protein</fullName>
    </submittedName>
</protein>